<reference evidence="2 4" key="1">
    <citation type="submission" date="2018-06" db="EMBL/GenBank/DDBJ databases">
        <title>Occurrence of a novel blaKPC-2- and qnrS2- harbouring IncP6 plasmid from Aeromonas taiwanensis isolates recovered from the river sediments.</title>
        <authorList>
            <person name="Zheng B."/>
            <person name="Yu X."/>
            <person name="Xiao Y."/>
        </authorList>
    </citation>
    <scope>NUCLEOTIDE SEQUENCE [LARGE SCALE GENOMIC DNA]</scope>
    <source>
        <strain evidence="1 3">1713</strain>
        <strain evidence="2 4">198</strain>
    </source>
</reference>
<accession>A0A5F0K999</accession>
<evidence type="ECO:0000313" key="4">
    <source>
        <dbReference type="Proteomes" id="UP000297914"/>
    </source>
</evidence>
<dbReference type="EMBL" id="QORL01000032">
    <property type="protein sequence ID" value="TFF73710.1"/>
    <property type="molecule type" value="Genomic_DNA"/>
</dbReference>
<gene>
    <name evidence="1" type="ORF">DRM93_14575</name>
    <name evidence="2" type="ORF">DRM94_14575</name>
</gene>
<sequence>MMKEMDGLCLNSLKQMSDDYIEAEISNIVHELNLKIRDALPLIIIPHRSYNRIYLRWKIVDGSNRRISNYSGFGLQLDETESSLAIKTQTQLDYINSQLGLFAKRTRR</sequence>
<protein>
    <submittedName>
        <fullName evidence="2">Uncharacterized protein</fullName>
    </submittedName>
</protein>
<keyword evidence="3" id="KW-1185">Reference proteome</keyword>
<organism evidence="2 4">
    <name type="scientific">Aeromonas taiwanensis</name>
    <dbReference type="NCBI Taxonomy" id="633417"/>
    <lineage>
        <taxon>Bacteria</taxon>
        <taxon>Pseudomonadati</taxon>
        <taxon>Pseudomonadota</taxon>
        <taxon>Gammaproteobacteria</taxon>
        <taxon>Aeromonadales</taxon>
        <taxon>Aeromonadaceae</taxon>
        <taxon>Aeromonas</taxon>
    </lineage>
</organism>
<comment type="caution">
    <text evidence="2">The sequence shown here is derived from an EMBL/GenBank/DDBJ whole genome shotgun (WGS) entry which is preliminary data.</text>
</comment>
<dbReference type="Proteomes" id="UP000297720">
    <property type="component" value="Unassembled WGS sequence"/>
</dbReference>
<dbReference type="EMBL" id="QORK01000032">
    <property type="protein sequence ID" value="TFF77718.1"/>
    <property type="molecule type" value="Genomic_DNA"/>
</dbReference>
<evidence type="ECO:0000313" key="3">
    <source>
        <dbReference type="Proteomes" id="UP000297720"/>
    </source>
</evidence>
<dbReference type="Proteomes" id="UP000297914">
    <property type="component" value="Unassembled WGS sequence"/>
</dbReference>
<evidence type="ECO:0000313" key="2">
    <source>
        <dbReference type="EMBL" id="TFF77718.1"/>
    </source>
</evidence>
<name>A0A5F0K999_9GAMM</name>
<proteinExistence type="predicted"/>
<evidence type="ECO:0000313" key="1">
    <source>
        <dbReference type="EMBL" id="TFF73710.1"/>
    </source>
</evidence>
<dbReference type="AlphaFoldDB" id="A0A5F0K999"/>